<sequence>MTDVLLAAAAVVLPLVAIVIEHVGNVRITERHHSHHDTYVVPASFTRSIVLSMVFMGVFGLLMGCLCSANVFAASHVTVLAFFDAYLVMSFALWLALCRYRVSTFSDCMVVTPFLGPRVWVAYAEIDRLAWSGLRMESGFRSLDVYVGGRRVVKLRGIVDIEEILMSIDRFDLLPQTT</sequence>
<dbReference type="Proteomes" id="UP001529256">
    <property type="component" value="Unassembled WGS sequence"/>
</dbReference>
<dbReference type="RefSeq" id="WP_289511757.1">
    <property type="nucleotide sequence ID" value="NZ_JAUDEA010000015.1"/>
</dbReference>
<evidence type="ECO:0000256" key="1">
    <source>
        <dbReference type="SAM" id="Phobius"/>
    </source>
</evidence>
<evidence type="ECO:0000313" key="2">
    <source>
        <dbReference type="EMBL" id="MDM8271680.1"/>
    </source>
</evidence>
<gene>
    <name evidence="2" type="ORF">QUW25_08395</name>
</gene>
<feature type="transmembrane region" description="Helical" evidence="1">
    <location>
        <begin position="79"/>
        <end position="97"/>
    </location>
</feature>
<protein>
    <submittedName>
        <fullName evidence="2">Uncharacterized protein</fullName>
    </submittedName>
</protein>
<keyword evidence="1" id="KW-1133">Transmembrane helix</keyword>
<organism evidence="2 3">
    <name type="scientific">Thermophilibacter provencensis</name>
    <dbReference type="NCBI Taxonomy" id="1852386"/>
    <lineage>
        <taxon>Bacteria</taxon>
        <taxon>Bacillati</taxon>
        <taxon>Actinomycetota</taxon>
        <taxon>Coriobacteriia</taxon>
        <taxon>Coriobacteriales</taxon>
        <taxon>Atopobiaceae</taxon>
        <taxon>Thermophilibacter</taxon>
    </lineage>
</organism>
<accession>A0ABT7V503</accession>
<keyword evidence="3" id="KW-1185">Reference proteome</keyword>
<evidence type="ECO:0000313" key="3">
    <source>
        <dbReference type="Proteomes" id="UP001529256"/>
    </source>
</evidence>
<keyword evidence="1" id="KW-0472">Membrane</keyword>
<reference evidence="3" key="2">
    <citation type="submission" date="2023-06" db="EMBL/GenBank/DDBJ databases">
        <title>Identification and characterization of horizontal gene transfer across gut microbiota members of farm animals based on homology search.</title>
        <authorList>
            <person name="Zeman M."/>
            <person name="Kubasova T."/>
            <person name="Jahodarova E."/>
            <person name="Nykrynova M."/>
            <person name="Rychlik I."/>
        </authorList>
    </citation>
    <scope>NUCLEOTIDE SEQUENCE [LARGE SCALE GENOMIC DNA]</scope>
    <source>
        <strain evidence="3">153_Feed</strain>
    </source>
</reference>
<reference evidence="2 3" key="1">
    <citation type="submission" date="2023-06" db="EMBL/GenBank/DDBJ databases">
        <title>Identification and characterization of horizontal gene transfer across gut microbiota members of farm animals based on homology search.</title>
        <authorList>
            <person name="Schwarzerova J."/>
            <person name="Nykrynova M."/>
            <person name="Jureckova K."/>
            <person name="Cejkova D."/>
            <person name="Rychlik I."/>
        </authorList>
    </citation>
    <scope>NUCLEOTIDE SEQUENCE [LARGE SCALE GENOMIC DNA]</scope>
    <source>
        <strain evidence="2 3">153_Feed</strain>
    </source>
</reference>
<proteinExistence type="predicted"/>
<feature type="transmembrane region" description="Helical" evidence="1">
    <location>
        <begin position="6"/>
        <end position="28"/>
    </location>
</feature>
<keyword evidence="1" id="KW-0812">Transmembrane</keyword>
<reference evidence="2 3" key="3">
    <citation type="submission" date="2023-06" db="EMBL/GenBank/DDBJ databases">
        <authorList>
            <person name="Zeman M."/>
            <person name="Kubasova T."/>
            <person name="Jahodarova E."/>
            <person name="Nykrynova M."/>
            <person name="Rychlik I."/>
        </authorList>
    </citation>
    <scope>NUCLEOTIDE SEQUENCE [LARGE SCALE GENOMIC DNA]</scope>
    <source>
        <strain evidence="2 3">153_Feed</strain>
    </source>
</reference>
<name>A0ABT7V503_9ACTN</name>
<comment type="caution">
    <text evidence="2">The sequence shown here is derived from an EMBL/GenBank/DDBJ whole genome shotgun (WGS) entry which is preliminary data.</text>
</comment>
<dbReference type="EMBL" id="JAUDEA010000015">
    <property type="protein sequence ID" value="MDM8271680.1"/>
    <property type="molecule type" value="Genomic_DNA"/>
</dbReference>
<feature type="transmembrane region" description="Helical" evidence="1">
    <location>
        <begin position="49"/>
        <end position="73"/>
    </location>
</feature>